<evidence type="ECO:0000313" key="3">
    <source>
        <dbReference type="EnsemblMetazoa" id="RPRC010942-PA"/>
    </source>
</evidence>
<feature type="region of interest" description="Disordered" evidence="1">
    <location>
        <begin position="55"/>
        <end position="78"/>
    </location>
</feature>
<dbReference type="Proteomes" id="UP000015103">
    <property type="component" value="Unassembled WGS sequence"/>
</dbReference>
<keyword evidence="4" id="KW-1185">Reference proteome</keyword>
<proteinExistence type="predicted"/>
<evidence type="ECO:0000256" key="2">
    <source>
        <dbReference type="SAM" id="SignalP"/>
    </source>
</evidence>
<keyword evidence="2" id="KW-0732">Signal</keyword>
<protein>
    <submittedName>
        <fullName evidence="3">Secreted protein</fullName>
    </submittedName>
</protein>
<dbReference type="VEuPathDB" id="VectorBase:RPRC010942"/>
<dbReference type="EnsemblMetazoa" id="RPRC010942-RA">
    <property type="protein sequence ID" value="RPRC010942-PA"/>
    <property type="gene ID" value="RPRC010942"/>
</dbReference>
<feature type="chain" id="PRO_5043836858" evidence="2">
    <location>
        <begin position="29"/>
        <end position="78"/>
    </location>
</feature>
<dbReference type="AlphaFoldDB" id="T1I3S3"/>
<name>T1I3S3_RHOPR</name>
<feature type="signal peptide" evidence="2">
    <location>
        <begin position="1"/>
        <end position="28"/>
    </location>
</feature>
<reference evidence="3" key="1">
    <citation type="submission" date="2015-05" db="UniProtKB">
        <authorList>
            <consortium name="EnsemblMetazoa"/>
        </authorList>
    </citation>
    <scope>IDENTIFICATION</scope>
</reference>
<evidence type="ECO:0000256" key="1">
    <source>
        <dbReference type="SAM" id="MobiDB-lite"/>
    </source>
</evidence>
<organism evidence="3 4">
    <name type="scientific">Rhodnius prolixus</name>
    <name type="common">Triatomid bug</name>
    <dbReference type="NCBI Taxonomy" id="13249"/>
    <lineage>
        <taxon>Eukaryota</taxon>
        <taxon>Metazoa</taxon>
        <taxon>Ecdysozoa</taxon>
        <taxon>Arthropoda</taxon>
        <taxon>Hexapoda</taxon>
        <taxon>Insecta</taxon>
        <taxon>Pterygota</taxon>
        <taxon>Neoptera</taxon>
        <taxon>Paraneoptera</taxon>
        <taxon>Hemiptera</taxon>
        <taxon>Heteroptera</taxon>
        <taxon>Panheteroptera</taxon>
        <taxon>Cimicomorpha</taxon>
        <taxon>Reduviidae</taxon>
        <taxon>Triatominae</taxon>
        <taxon>Rhodnius</taxon>
    </lineage>
</organism>
<dbReference type="HOGENOM" id="CLU_2625054_0_0_1"/>
<evidence type="ECO:0000313" key="4">
    <source>
        <dbReference type="Proteomes" id="UP000015103"/>
    </source>
</evidence>
<sequence length="78" mass="8827">MEIGSKEMNLQLEILLFLLSAGWPQISPRNTRNGEEKMEPSMKARIQQFLFPPNNMQAFQPSKGETHPADRKSGIVSV</sequence>
<dbReference type="InParanoid" id="T1I3S3"/>
<dbReference type="EMBL" id="ACPB03027434">
    <property type="status" value="NOT_ANNOTATED_CDS"/>
    <property type="molecule type" value="Genomic_DNA"/>
</dbReference>
<feature type="compositionally biased region" description="Basic and acidic residues" evidence="1">
    <location>
        <begin position="64"/>
        <end position="78"/>
    </location>
</feature>
<accession>T1I3S3</accession>